<dbReference type="CDD" id="cd06260">
    <property type="entry name" value="DUF820-like"/>
    <property type="match status" value="1"/>
</dbReference>
<dbReference type="PANTHER" id="PTHR34107">
    <property type="entry name" value="SLL0198 PROTEIN-RELATED"/>
    <property type="match status" value="1"/>
</dbReference>
<dbReference type="OrthoDB" id="947485at2"/>
<keyword evidence="2" id="KW-0540">Nuclease</keyword>
<dbReference type="AlphaFoldDB" id="A0A7K0ETR6"/>
<sequence length="191" mass="21992">MLQTTAPVFPQTFDEFLNWEPVDGYKYEWNDGEIIRFSGMKKKQYYIYDVLNSLFIEKSYHKIGTFMAEPDVMLTALQMRRPDIAYFTKKQIQQGRQGEDVIPAFVVEVLSETDQAYRIEEKIAEYFKAGVQVVWNIFPDAAVVYVYTSRKQVTICLDDDICSAAPVLPDFSIRVNDLFAPTDGENPTPIA</sequence>
<keyword evidence="2" id="KW-0255">Endonuclease</keyword>
<keyword evidence="2" id="KW-0378">Hydrolase</keyword>
<accession>A0A7K0ETR6</accession>
<dbReference type="RefSeq" id="WP_154178472.1">
    <property type="nucleotide sequence ID" value="NZ_WJXZ01000014.1"/>
</dbReference>
<evidence type="ECO:0000313" key="3">
    <source>
        <dbReference type="Proteomes" id="UP000441754"/>
    </source>
</evidence>
<comment type="caution">
    <text evidence="2">The sequence shown here is derived from an EMBL/GenBank/DDBJ whole genome shotgun (WGS) entry which is preliminary data.</text>
</comment>
<dbReference type="SUPFAM" id="SSF52980">
    <property type="entry name" value="Restriction endonuclease-like"/>
    <property type="match status" value="1"/>
</dbReference>
<dbReference type="InterPro" id="IPR012296">
    <property type="entry name" value="Nuclease_put_TT1808"/>
</dbReference>
<evidence type="ECO:0000259" key="1">
    <source>
        <dbReference type="Pfam" id="PF05685"/>
    </source>
</evidence>
<reference evidence="2 3" key="1">
    <citation type="journal article" date="2018" name="Antonie Van Leeuwenhoek">
        <title>Larkinella terrae sp. nov., isolated from soil on Jeju Island, South Korea.</title>
        <authorList>
            <person name="Ten L.N."/>
            <person name="Jeon J."/>
            <person name="Park S.J."/>
            <person name="Park S."/>
            <person name="Lee S.Y."/>
            <person name="Kim M.K."/>
            <person name="Jung H.Y."/>
        </authorList>
    </citation>
    <scope>NUCLEOTIDE SEQUENCE [LARGE SCALE GENOMIC DNA]</scope>
    <source>
        <strain evidence="2 3">KCTC 52001</strain>
    </source>
</reference>
<keyword evidence="3" id="KW-1185">Reference proteome</keyword>
<proteinExistence type="predicted"/>
<dbReference type="GO" id="GO:0004519">
    <property type="term" value="F:endonuclease activity"/>
    <property type="evidence" value="ECO:0007669"/>
    <property type="project" value="UniProtKB-KW"/>
</dbReference>
<dbReference type="InterPro" id="IPR008538">
    <property type="entry name" value="Uma2"/>
</dbReference>
<organism evidence="2 3">
    <name type="scientific">Larkinella terrae</name>
    <dbReference type="NCBI Taxonomy" id="2025311"/>
    <lineage>
        <taxon>Bacteria</taxon>
        <taxon>Pseudomonadati</taxon>
        <taxon>Bacteroidota</taxon>
        <taxon>Cytophagia</taxon>
        <taxon>Cytophagales</taxon>
        <taxon>Spirosomataceae</taxon>
        <taxon>Larkinella</taxon>
    </lineage>
</organism>
<name>A0A7K0ETR6_9BACT</name>
<feature type="domain" description="Putative restriction endonuclease" evidence="1">
    <location>
        <begin position="13"/>
        <end position="175"/>
    </location>
</feature>
<dbReference type="InterPro" id="IPR011335">
    <property type="entry name" value="Restrct_endonuc-II-like"/>
</dbReference>
<dbReference type="Proteomes" id="UP000441754">
    <property type="component" value="Unassembled WGS sequence"/>
</dbReference>
<evidence type="ECO:0000313" key="2">
    <source>
        <dbReference type="EMBL" id="MRS65197.1"/>
    </source>
</evidence>
<dbReference type="Pfam" id="PF05685">
    <property type="entry name" value="Uma2"/>
    <property type="match status" value="1"/>
</dbReference>
<dbReference type="PANTHER" id="PTHR34107:SF4">
    <property type="entry name" value="SLL1222 PROTEIN"/>
    <property type="match status" value="1"/>
</dbReference>
<protein>
    <submittedName>
        <fullName evidence="2">Uma2 family endonuclease</fullName>
    </submittedName>
</protein>
<gene>
    <name evidence="2" type="ORF">GJJ30_28120</name>
</gene>
<dbReference type="EMBL" id="WJXZ01000014">
    <property type="protein sequence ID" value="MRS65197.1"/>
    <property type="molecule type" value="Genomic_DNA"/>
</dbReference>
<dbReference type="Gene3D" id="3.90.1570.10">
    <property type="entry name" value="tt1808, chain A"/>
    <property type="match status" value="1"/>
</dbReference>